<dbReference type="Proteomes" id="UP001148662">
    <property type="component" value="Unassembled WGS sequence"/>
</dbReference>
<proteinExistence type="predicted"/>
<organism evidence="1 2">
    <name type="scientific">Phlebia brevispora</name>
    <dbReference type="NCBI Taxonomy" id="194682"/>
    <lineage>
        <taxon>Eukaryota</taxon>
        <taxon>Fungi</taxon>
        <taxon>Dikarya</taxon>
        <taxon>Basidiomycota</taxon>
        <taxon>Agaricomycotina</taxon>
        <taxon>Agaricomycetes</taxon>
        <taxon>Polyporales</taxon>
        <taxon>Meruliaceae</taxon>
        <taxon>Phlebia</taxon>
    </lineage>
</organism>
<evidence type="ECO:0000313" key="2">
    <source>
        <dbReference type="Proteomes" id="UP001148662"/>
    </source>
</evidence>
<sequence length="130" mass="14268">MYAGLICWTIYYDTIYACPDRPDDIKAGVKSTALLFGAHLKLILRAFACAFICLMALAGVLNGNGPWFFIVSCGATACHILWQQCTWIEEDARDCMVKFKSNGDMGAIIWLGLFLDYLSKSGSLPSAIAL</sequence>
<name>A0ACC1RWD2_9APHY</name>
<comment type="caution">
    <text evidence="1">The sequence shown here is derived from an EMBL/GenBank/DDBJ whole genome shotgun (WGS) entry which is preliminary data.</text>
</comment>
<dbReference type="EMBL" id="JANHOG010002114">
    <property type="protein sequence ID" value="KAJ3527089.1"/>
    <property type="molecule type" value="Genomic_DNA"/>
</dbReference>
<gene>
    <name evidence="1" type="ORF">NM688_g8175</name>
</gene>
<keyword evidence="2" id="KW-1185">Reference proteome</keyword>
<evidence type="ECO:0000313" key="1">
    <source>
        <dbReference type="EMBL" id="KAJ3527089.1"/>
    </source>
</evidence>
<protein>
    <submittedName>
        <fullName evidence="1">Uncharacterized protein</fullName>
    </submittedName>
</protein>
<reference evidence="1" key="1">
    <citation type="submission" date="2022-07" db="EMBL/GenBank/DDBJ databases">
        <title>Genome Sequence of Phlebia brevispora.</title>
        <authorList>
            <person name="Buettner E."/>
        </authorList>
    </citation>
    <scope>NUCLEOTIDE SEQUENCE</scope>
    <source>
        <strain evidence="1">MPL23</strain>
    </source>
</reference>
<accession>A0ACC1RWD2</accession>